<name>A0A8X6VX70_TRICX</name>
<feature type="region of interest" description="Disordered" evidence="1">
    <location>
        <begin position="70"/>
        <end position="91"/>
    </location>
</feature>
<dbReference type="EMBL" id="BMAU01021369">
    <property type="protein sequence ID" value="GFY24069.1"/>
    <property type="molecule type" value="Genomic_DNA"/>
</dbReference>
<organism evidence="2 3">
    <name type="scientific">Trichonephila clavipes</name>
    <name type="common">Golden silk orbweaver</name>
    <name type="synonym">Nephila clavipes</name>
    <dbReference type="NCBI Taxonomy" id="2585209"/>
    <lineage>
        <taxon>Eukaryota</taxon>
        <taxon>Metazoa</taxon>
        <taxon>Ecdysozoa</taxon>
        <taxon>Arthropoda</taxon>
        <taxon>Chelicerata</taxon>
        <taxon>Arachnida</taxon>
        <taxon>Araneae</taxon>
        <taxon>Araneomorphae</taxon>
        <taxon>Entelegynae</taxon>
        <taxon>Araneoidea</taxon>
        <taxon>Nephilidae</taxon>
        <taxon>Trichonephila</taxon>
    </lineage>
</organism>
<dbReference type="Proteomes" id="UP000887159">
    <property type="component" value="Unassembled WGS sequence"/>
</dbReference>
<evidence type="ECO:0000313" key="3">
    <source>
        <dbReference type="Proteomes" id="UP000887159"/>
    </source>
</evidence>
<accession>A0A8X6VX70</accession>
<protein>
    <submittedName>
        <fullName evidence="2">Uncharacterized protein</fullName>
    </submittedName>
</protein>
<proteinExistence type="predicted"/>
<keyword evidence="3" id="KW-1185">Reference proteome</keyword>
<gene>
    <name evidence="2" type="primary">NCL1_36134</name>
    <name evidence="2" type="ORF">TNCV_1011221</name>
</gene>
<evidence type="ECO:0000313" key="2">
    <source>
        <dbReference type="EMBL" id="GFY24069.1"/>
    </source>
</evidence>
<sequence>MEHYFWLEETRVRRLKDFNDDHREITDFVQSIPRFQECDEEDVETWRACNAEKLGFQMLIHDEIIAFVQEESDPVDNETDEDEVNNNESSKCPSNADAFCALETGYEEQSDCCPTQILLLKRVRGVAKKRVYNGTTKNK</sequence>
<reference evidence="2" key="1">
    <citation type="submission" date="2020-08" db="EMBL/GenBank/DDBJ databases">
        <title>Multicomponent nature underlies the extraordinary mechanical properties of spider dragline silk.</title>
        <authorList>
            <person name="Kono N."/>
            <person name="Nakamura H."/>
            <person name="Mori M."/>
            <person name="Yoshida Y."/>
            <person name="Ohtoshi R."/>
            <person name="Malay A.D."/>
            <person name="Moran D.A.P."/>
            <person name="Tomita M."/>
            <person name="Numata K."/>
            <person name="Arakawa K."/>
        </authorList>
    </citation>
    <scope>NUCLEOTIDE SEQUENCE</scope>
</reference>
<comment type="caution">
    <text evidence="2">The sequence shown here is derived from an EMBL/GenBank/DDBJ whole genome shotgun (WGS) entry which is preliminary data.</text>
</comment>
<evidence type="ECO:0000256" key="1">
    <source>
        <dbReference type="SAM" id="MobiDB-lite"/>
    </source>
</evidence>
<feature type="compositionally biased region" description="Acidic residues" evidence="1">
    <location>
        <begin position="70"/>
        <end position="85"/>
    </location>
</feature>
<dbReference type="AlphaFoldDB" id="A0A8X6VX70"/>